<feature type="domain" description="DUF5623" evidence="1">
    <location>
        <begin position="311"/>
        <end position="425"/>
    </location>
</feature>
<dbReference type="Pfam" id="PF18536">
    <property type="entry name" value="DUF5623"/>
    <property type="match status" value="1"/>
</dbReference>
<proteinExistence type="predicted"/>
<sequence length="438" mass="48970">MSNNTVRPSSIEGIKRLAKSIKRERGITHTLSLDEAARQGAFQNFRHAQNVLSARGSTPRARHGQTVYITSYWRDRDGRTRGRETLKLELSRPWADLVSRAELRHHRALRDFRGDAIDHLERQQDVTSQASARDQVCAAARALVFMDATGLRPTNQRHEAIAGSGVQLPGLDHWSVWKETSTEKLLVVDEPYAAAIRGLESQREAWAARHGLHLRRSAWGGLYSPGNAVMELISDSADGVSLDTIVVALESLPDPLVSSAWPGESAPYAPVFVTPGRAVLKTRKRERPSPHDLLRPYRNSIGYGSMIGGLQRRPDARMPLDAHERVATLLKGVLAKSYERKGVYNRCDRIRCDLDDWVQREYKTSDLPAEQFNALYYGSLPEDAGRLTRVSAVACHADLDQVRELVTQHYPDCVPRRSLLRTLELAQGSLTALIAGKR</sequence>
<dbReference type="AlphaFoldDB" id="A0A0S1AW14"/>
<dbReference type="KEGG" id="sacz:AOT14_05370"/>
<dbReference type="OrthoDB" id="6059332at2"/>
<evidence type="ECO:0000259" key="1">
    <source>
        <dbReference type="Pfam" id="PF18536"/>
    </source>
</evidence>
<dbReference type="Gene3D" id="1.20.1260.40">
    <property type="match status" value="1"/>
</dbReference>
<evidence type="ECO:0000313" key="2">
    <source>
        <dbReference type="EMBL" id="ALJ26982.1"/>
    </source>
</evidence>
<dbReference type="EMBL" id="CP012900">
    <property type="protein sequence ID" value="ALJ26982.1"/>
    <property type="molecule type" value="Genomic_DNA"/>
</dbReference>
<keyword evidence="3" id="KW-1185">Reference proteome</keyword>
<dbReference type="Proteomes" id="UP000061010">
    <property type="component" value="Chromosome"/>
</dbReference>
<name>A0A0S1AW14_9GAMM</name>
<organism evidence="2 3">
    <name type="scientific">Stenotrophomonas acidaminiphila</name>
    <dbReference type="NCBI Taxonomy" id="128780"/>
    <lineage>
        <taxon>Bacteria</taxon>
        <taxon>Pseudomonadati</taxon>
        <taxon>Pseudomonadota</taxon>
        <taxon>Gammaproteobacteria</taxon>
        <taxon>Lysobacterales</taxon>
        <taxon>Lysobacteraceae</taxon>
        <taxon>Stenotrophomonas</taxon>
    </lineage>
</organism>
<reference evidence="2 3" key="1">
    <citation type="journal article" date="2015" name="Genome Announc.">
        <title>Complete Genome Sequencing of Stenotrophomonas acidaminiphila ZAC14D2_NAIMI4_2, a Multidrug-Resistant Strain Isolated from Sediments of a Polluted River in Mexico, Uncovers New Antibiotic Resistance Genes and a Novel Class-II Lasso Peptide Biosynthesis Gene Cluster.</title>
        <authorList>
            <person name="Vinuesa P."/>
            <person name="Ochoa-Sanchez L.E."/>
        </authorList>
    </citation>
    <scope>NUCLEOTIDE SEQUENCE [LARGE SCALE GENOMIC DNA]</scope>
    <source>
        <strain evidence="2 3">ZAC14D2_NAIMI4_2</strain>
    </source>
</reference>
<protein>
    <recommendedName>
        <fullName evidence="1">DUF5623 domain-containing protein</fullName>
    </recommendedName>
</protein>
<gene>
    <name evidence="2" type="ORF">AOT14_05370</name>
</gene>
<evidence type="ECO:0000313" key="3">
    <source>
        <dbReference type="Proteomes" id="UP000061010"/>
    </source>
</evidence>
<dbReference type="PATRIC" id="fig|128780.6.peg.547"/>
<accession>A0A0S1AW14</accession>
<dbReference type="InterPro" id="IPR040531">
    <property type="entry name" value="DUF5623"/>
</dbReference>